<dbReference type="InterPro" id="IPR003658">
    <property type="entry name" value="Anti-sigma_ant"/>
</dbReference>
<evidence type="ECO:0000256" key="2">
    <source>
        <dbReference type="RuleBase" id="RU003749"/>
    </source>
</evidence>
<dbReference type="InterPro" id="IPR036513">
    <property type="entry name" value="STAS_dom_sf"/>
</dbReference>
<dbReference type="Proteomes" id="UP000091979">
    <property type="component" value="Unassembled WGS sequence"/>
</dbReference>
<accession>A0A1B7XB64</accession>
<keyword evidence="5" id="KW-1185">Reference proteome</keyword>
<dbReference type="PANTHER" id="PTHR33495">
    <property type="entry name" value="ANTI-SIGMA FACTOR ANTAGONIST TM_1081-RELATED-RELATED"/>
    <property type="match status" value="1"/>
</dbReference>
<dbReference type="PATRIC" id="fig|1560234.3.peg.1465"/>
<sequence length="110" mass="12341">MAMTTIELPNCTVLAMSNRLDGSHTQELEAKVEELISGGYSRLLFDFQELDYINSAGLRILVMAYQQLHPNGGKVAVCCARDYIQEVFEISGYDQLFGMYTSRDDAVSDF</sequence>
<evidence type="ECO:0000313" key="5">
    <source>
        <dbReference type="Proteomes" id="UP000091979"/>
    </source>
</evidence>
<comment type="caution">
    <text evidence="4">The sequence shown here is derived from an EMBL/GenBank/DDBJ whole genome shotgun (WGS) entry which is preliminary data.</text>
</comment>
<proteinExistence type="inferred from homology"/>
<evidence type="ECO:0000256" key="1">
    <source>
        <dbReference type="ARBA" id="ARBA00009013"/>
    </source>
</evidence>
<name>A0A1B7XB64_9BACT</name>
<dbReference type="GO" id="GO:0043856">
    <property type="term" value="F:anti-sigma factor antagonist activity"/>
    <property type="evidence" value="ECO:0007669"/>
    <property type="project" value="InterPro"/>
</dbReference>
<organism evidence="4 5">
    <name type="scientific">Halodesulfovibrio spirochaetisodalis</name>
    <dbReference type="NCBI Taxonomy" id="1560234"/>
    <lineage>
        <taxon>Bacteria</taxon>
        <taxon>Pseudomonadati</taxon>
        <taxon>Thermodesulfobacteriota</taxon>
        <taxon>Desulfovibrionia</taxon>
        <taxon>Desulfovibrionales</taxon>
        <taxon>Desulfovibrionaceae</taxon>
        <taxon>Halodesulfovibrio</taxon>
    </lineage>
</organism>
<reference evidence="4 5" key="1">
    <citation type="submission" date="2015-01" db="EMBL/GenBank/DDBJ databases">
        <title>Desulfovibrio sp. JC271 draft genome sequence.</title>
        <authorList>
            <person name="Shivani Y."/>
            <person name="Subhash Y."/>
            <person name="Sasikala C."/>
            <person name="Ramana C.V."/>
        </authorList>
    </citation>
    <scope>NUCLEOTIDE SEQUENCE [LARGE SCALE GENOMIC DNA]</scope>
    <source>
        <strain evidence="4 5">JC271</strain>
    </source>
</reference>
<dbReference type="CDD" id="cd07043">
    <property type="entry name" value="STAS_anti-anti-sigma_factors"/>
    <property type="match status" value="1"/>
</dbReference>
<dbReference type="STRING" id="1560234.SP90_11860"/>
<dbReference type="InterPro" id="IPR002645">
    <property type="entry name" value="STAS_dom"/>
</dbReference>
<dbReference type="OrthoDB" id="280847at2"/>
<gene>
    <name evidence="4" type="ORF">SP90_11860</name>
</gene>
<dbReference type="EMBL" id="JXMS01000021">
    <property type="protein sequence ID" value="OBQ46576.1"/>
    <property type="molecule type" value="Genomic_DNA"/>
</dbReference>
<dbReference type="PANTHER" id="PTHR33495:SF14">
    <property type="entry name" value="ANTI-SIGMA FACTOR ANTAGONIST"/>
    <property type="match status" value="1"/>
</dbReference>
<dbReference type="NCBIfam" id="TIGR00377">
    <property type="entry name" value="ant_ant_sig"/>
    <property type="match status" value="1"/>
</dbReference>
<dbReference type="SUPFAM" id="SSF52091">
    <property type="entry name" value="SpoIIaa-like"/>
    <property type="match status" value="1"/>
</dbReference>
<evidence type="ECO:0000313" key="4">
    <source>
        <dbReference type="EMBL" id="OBQ46576.1"/>
    </source>
</evidence>
<dbReference type="Pfam" id="PF01740">
    <property type="entry name" value="STAS"/>
    <property type="match status" value="1"/>
</dbReference>
<feature type="domain" description="STAS" evidence="3">
    <location>
        <begin position="1"/>
        <end position="110"/>
    </location>
</feature>
<dbReference type="Gene3D" id="3.30.750.24">
    <property type="entry name" value="STAS domain"/>
    <property type="match status" value="1"/>
</dbReference>
<dbReference type="PROSITE" id="PS50801">
    <property type="entry name" value="STAS"/>
    <property type="match status" value="1"/>
</dbReference>
<evidence type="ECO:0000259" key="3">
    <source>
        <dbReference type="PROSITE" id="PS50801"/>
    </source>
</evidence>
<dbReference type="AlphaFoldDB" id="A0A1B7XB64"/>
<comment type="similarity">
    <text evidence="1 2">Belongs to the anti-sigma-factor antagonist family.</text>
</comment>
<protein>
    <recommendedName>
        <fullName evidence="2">Anti-sigma factor antagonist</fullName>
    </recommendedName>
</protein>